<reference evidence="2 3" key="1">
    <citation type="submission" date="2024-04" db="EMBL/GenBank/DDBJ databases">
        <title>Novel species of the genus Ideonella isolated from streams.</title>
        <authorList>
            <person name="Lu H."/>
        </authorList>
    </citation>
    <scope>NUCLEOTIDE SEQUENCE [LARGE SCALE GENOMIC DNA]</scope>
    <source>
        <strain evidence="2 3">BYS139W</strain>
    </source>
</reference>
<dbReference type="RefSeq" id="WP_341374417.1">
    <property type="nucleotide sequence ID" value="NZ_JBBUTF010000009.1"/>
</dbReference>
<dbReference type="EMBL" id="JBBUTF010000009">
    <property type="protein sequence ID" value="MEK8026632.1"/>
    <property type="molecule type" value="Genomic_DNA"/>
</dbReference>
<evidence type="ECO:0000313" key="3">
    <source>
        <dbReference type="Proteomes" id="UP001368500"/>
    </source>
</evidence>
<gene>
    <name evidence="2" type="ORF">AACH11_11730</name>
</gene>
<organism evidence="2 3">
    <name type="scientific">Pseudaquabacterium rugosum</name>
    <dbReference type="NCBI Taxonomy" id="2984194"/>
    <lineage>
        <taxon>Bacteria</taxon>
        <taxon>Pseudomonadati</taxon>
        <taxon>Pseudomonadota</taxon>
        <taxon>Betaproteobacteria</taxon>
        <taxon>Burkholderiales</taxon>
        <taxon>Sphaerotilaceae</taxon>
        <taxon>Pseudaquabacterium</taxon>
    </lineage>
</organism>
<sequence length="86" mass="8830">MSYLMIQSLGRPAARIVRTAALLSPLLLGACAVQPVQPWEKATLALPTMTASGSIPLLSKFDQHVYVSKETVSGGTGIGGGGCGCK</sequence>
<dbReference type="Pfam" id="PF14086">
    <property type="entry name" value="DUF4266"/>
    <property type="match status" value="1"/>
</dbReference>
<dbReference type="Proteomes" id="UP001368500">
    <property type="component" value="Unassembled WGS sequence"/>
</dbReference>
<accession>A0ABU9B9R1</accession>
<protein>
    <submittedName>
        <fullName evidence="2">DUF4266 domain-containing protein</fullName>
    </submittedName>
</protein>
<dbReference type="InterPro" id="IPR025362">
    <property type="entry name" value="DUF4266"/>
</dbReference>
<evidence type="ECO:0000259" key="1">
    <source>
        <dbReference type="Pfam" id="PF14086"/>
    </source>
</evidence>
<name>A0ABU9B9R1_9BURK</name>
<keyword evidence="3" id="KW-1185">Reference proteome</keyword>
<comment type="caution">
    <text evidence="2">The sequence shown here is derived from an EMBL/GenBank/DDBJ whole genome shotgun (WGS) entry which is preliminary data.</text>
</comment>
<proteinExistence type="predicted"/>
<feature type="domain" description="DUF4266" evidence="1">
    <location>
        <begin position="36"/>
        <end position="85"/>
    </location>
</feature>
<evidence type="ECO:0000313" key="2">
    <source>
        <dbReference type="EMBL" id="MEK8026632.1"/>
    </source>
</evidence>